<evidence type="ECO:0000256" key="6">
    <source>
        <dbReference type="ARBA" id="ARBA00023242"/>
    </source>
</evidence>
<evidence type="ECO:0000256" key="7">
    <source>
        <dbReference type="RuleBase" id="RU368003"/>
    </source>
</evidence>
<dbReference type="GO" id="GO:0000178">
    <property type="term" value="C:exosome (RNase complex)"/>
    <property type="evidence" value="ECO:0007669"/>
    <property type="project" value="TreeGrafter"/>
</dbReference>
<keyword evidence="6 7" id="KW-0539">Nucleus</keyword>
<comment type="subcellular location">
    <subcellularLocation>
        <location evidence="7">Cytoplasm</location>
    </subcellularLocation>
    <subcellularLocation>
        <location evidence="7">Nucleus</location>
        <location evidence="7">Nucleolus</location>
    </subcellularLocation>
    <subcellularLocation>
        <location evidence="1 7">Nucleus</location>
    </subcellularLocation>
</comment>
<dbReference type="GO" id="GO:0000460">
    <property type="term" value="P:maturation of 5.8S rRNA"/>
    <property type="evidence" value="ECO:0007669"/>
    <property type="project" value="TreeGrafter"/>
</dbReference>
<dbReference type="InterPro" id="IPR007146">
    <property type="entry name" value="Sas10/Utp3/C1D"/>
</dbReference>
<keyword evidence="7" id="KW-0238">DNA-binding</keyword>
<dbReference type="EnsemblMetazoa" id="ASIC017046-RA">
    <property type="protein sequence ID" value="ASIC017046-PA"/>
    <property type="gene ID" value="ASIC017046"/>
</dbReference>
<dbReference type="PANTHER" id="PTHR15341">
    <property type="entry name" value="SUN-COR STEROID HORMONE RECEPTOR CO-REPRESSOR"/>
    <property type="match status" value="1"/>
</dbReference>
<dbReference type="STRING" id="74873.A0A084WFP1"/>
<reference evidence="10" key="2">
    <citation type="submission" date="2020-05" db="UniProtKB">
        <authorList>
            <consortium name="EnsemblMetazoa"/>
        </authorList>
    </citation>
    <scope>IDENTIFICATION</scope>
</reference>
<name>A0A084WFP1_ANOSI</name>
<dbReference type="EMBL" id="KE525342">
    <property type="protein sequence ID" value="KFB49035.1"/>
    <property type="molecule type" value="Genomic_DNA"/>
</dbReference>
<dbReference type="GO" id="GO:0005737">
    <property type="term" value="C:cytoplasm"/>
    <property type="evidence" value="ECO:0007669"/>
    <property type="project" value="UniProtKB-SubCell"/>
</dbReference>
<feature type="region of interest" description="Disordered" evidence="8">
    <location>
        <begin position="131"/>
        <end position="153"/>
    </location>
</feature>
<evidence type="ECO:0000256" key="4">
    <source>
        <dbReference type="ARBA" id="ARBA00022552"/>
    </source>
</evidence>
<sequence>MGEPFSIDDVDRDAYGELRDSLIFIQRNEQLSMAIEKIQKSLDVACQEYKNYGNFTFEEKARYDALLAYSVNSLIWMYQKLTGATELADSIKHELGRVKVAMERTKEVHESVTERPRLDQQAAKRFIRAGLYDANKPEKSTDTPPNKKIRFDD</sequence>
<evidence type="ECO:0000313" key="9">
    <source>
        <dbReference type="EMBL" id="KFB49035.1"/>
    </source>
</evidence>
<dbReference type="VEuPathDB" id="VectorBase:ASIC017046"/>
<dbReference type="VEuPathDB" id="VectorBase:ASIS019550"/>
<keyword evidence="11" id="KW-1185">Reference proteome</keyword>
<reference evidence="9 11" key="1">
    <citation type="journal article" date="2014" name="BMC Genomics">
        <title>Genome sequence of Anopheles sinensis provides insight into genetics basis of mosquito competence for malaria parasites.</title>
        <authorList>
            <person name="Zhou D."/>
            <person name="Zhang D."/>
            <person name="Ding G."/>
            <person name="Shi L."/>
            <person name="Hou Q."/>
            <person name="Ye Y."/>
            <person name="Xu Y."/>
            <person name="Zhou H."/>
            <person name="Xiong C."/>
            <person name="Li S."/>
            <person name="Yu J."/>
            <person name="Hong S."/>
            <person name="Yu X."/>
            <person name="Zou P."/>
            <person name="Chen C."/>
            <person name="Chang X."/>
            <person name="Wang W."/>
            <person name="Lv Y."/>
            <person name="Sun Y."/>
            <person name="Ma L."/>
            <person name="Shen B."/>
            <person name="Zhu C."/>
        </authorList>
    </citation>
    <scope>NUCLEOTIDE SEQUENCE [LARGE SCALE GENOMIC DNA]</scope>
</reference>
<organism evidence="9">
    <name type="scientific">Anopheles sinensis</name>
    <name type="common">Mosquito</name>
    <dbReference type="NCBI Taxonomy" id="74873"/>
    <lineage>
        <taxon>Eukaryota</taxon>
        <taxon>Metazoa</taxon>
        <taxon>Ecdysozoa</taxon>
        <taxon>Arthropoda</taxon>
        <taxon>Hexapoda</taxon>
        <taxon>Insecta</taxon>
        <taxon>Pterygota</taxon>
        <taxon>Neoptera</taxon>
        <taxon>Endopterygota</taxon>
        <taxon>Diptera</taxon>
        <taxon>Nematocera</taxon>
        <taxon>Culicoidea</taxon>
        <taxon>Culicidae</taxon>
        <taxon>Anophelinae</taxon>
        <taxon>Anopheles</taxon>
    </lineage>
</organism>
<dbReference type="AlphaFoldDB" id="A0A084WFP1"/>
<dbReference type="OrthoDB" id="1421013at2759"/>
<comment type="subunit">
    <text evidence="7">Monomer and homodimer.</text>
</comment>
<evidence type="ECO:0000256" key="1">
    <source>
        <dbReference type="ARBA" id="ARBA00004123"/>
    </source>
</evidence>
<evidence type="ECO:0000313" key="11">
    <source>
        <dbReference type="Proteomes" id="UP000030765"/>
    </source>
</evidence>
<evidence type="ECO:0000256" key="3">
    <source>
        <dbReference type="ARBA" id="ARBA00015212"/>
    </source>
</evidence>
<dbReference type="GO" id="GO:0003723">
    <property type="term" value="F:RNA binding"/>
    <property type="evidence" value="ECO:0007669"/>
    <property type="project" value="UniProtKB-UniRule"/>
</dbReference>
<accession>A0A084WFP1</accession>
<dbReference type="PANTHER" id="PTHR15341:SF3">
    <property type="entry name" value="NUCLEAR NUCLEIC ACID-BINDING PROTEIN C1D"/>
    <property type="match status" value="1"/>
</dbReference>
<comment type="function">
    <text evidence="7">Plays a role in the recruitment of the exosome to pre-rRNA to mediate the 3'-5' end processing of the 5.8S rRNA.</text>
</comment>
<evidence type="ECO:0000256" key="5">
    <source>
        <dbReference type="ARBA" id="ARBA00022884"/>
    </source>
</evidence>
<protein>
    <recommendedName>
        <fullName evidence="3 7">Nuclear nucleic acid-binding protein C1D</fullName>
    </recommendedName>
</protein>
<keyword evidence="4 7" id="KW-0698">rRNA processing</keyword>
<gene>
    <name evidence="9" type="ORF">ZHAS_00017046</name>
</gene>
<proteinExistence type="inferred from homology"/>
<comment type="similarity">
    <text evidence="2 7">Belongs to the C1D family.</text>
</comment>
<dbReference type="GO" id="GO:0010468">
    <property type="term" value="P:regulation of gene expression"/>
    <property type="evidence" value="ECO:0007669"/>
    <property type="project" value="TreeGrafter"/>
</dbReference>
<dbReference type="Proteomes" id="UP000030765">
    <property type="component" value="Unassembled WGS sequence"/>
</dbReference>
<dbReference type="Pfam" id="PF04000">
    <property type="entry name" value="Sas10_Utp3"/>
    <property type="match status" value="1"/>
</dbReference>
<keyword evidence="7" id="KW-0963">Cytoplasm</keyword>
<keyword evidence="5 7" id="KW-0694">RNA-binding</keyword>
<dbReference type="GO" id="GO:0003677">
    <property type="term" value="F:DNA binding"/>
    <property type="evidence" value="ECO:0007669"/>
    <property type="project" value="UniProtKB-KW"/>
</dbReference>
<evidence type="ECO:0000256" key="2">
    <source>
        <dbReference type="ARBA" id="ARBA00009154"/>
    </source>
</evidence>
<dbReference type="InterPro" id="IPR011082">
    <property type="entry name" value="Exosome-assoc_fac/DNA_repair"/>
</dbReference>
<dbReference type="EMBL" id="ATLV01023381">
    <property type="status" value="NOT_ANNOTATED_CDS"/>
    <property type="molecule type" value="Genomic_DNA"/>
</dbReference>
<dbReference type="GO" id="GO:0005730">
    <property type="term" value="C:nucleolus"/>
    <property type="evidence" value="ECO:0007669"/>
    <property type="project" value="UniProtKB-SubCell"/>
</dbReference>
<evidence type="ECO:0000256" key="8">
    <source>
        <dbReference type="SAM" id="MobiDB-lite"/>
    </source>
</evidence>
<evidence type="ECO:0000313" key="10">
    <source>
        <dbReference type="EnsemblMetazoa" id="ASIC017046-PA"/>
    </source>
</evidence>
<dbReference type="OMA" id="NSLFWMH"/>